<dbReference type="GO" id="GO:0032259">
    <property type="term" value="P:methylation"/>
    <property type="evidence" value="ECO:0007669"/>
    <property type="project" value="UniProtKB-KW"/>
</dbReference>
<comment type="subcellular location">
    <subcellularLocation>
        <location evidence="1">Cytoplasm</location>
    </subcellularLocation>
</comment>
<comment type="similarity">
    <text evidence="2">Belongs to the methyltransferase superfamily. L-isoaspartyl/D-aspartyl protein methyltransferase family.</text>
</comment>
<evidence type="ECO:0000256" key="10">
    <source>
        <dbReference type="ARBA" id="ARBA00031323"/>
    </source>
</evidence>
<dbReference type="PANTHER" id="PTHR11579:SF0">
    <property type="entry name" value="PROTEIN-L-ISOASPARTATE(D-ASPARTATE) O-METHYLTRANSFERASE"/>
    <property type="match status" value="1"/>
</dbReference>
<dbReference type="InterPro" id="IPR029063">
    <property type="entry name" value="SAM-dependent_MTases_sf"/>
</dbReference>
<comment type="caution">
    <text evidence="12">The sequence shown here is derived from an EMBL/GenBank/DDBJ whole genome shotgun (WGS) entry which is preliminary data.</text>
</comment>
<dbReference type="RefSeq" id="WP_377381355.1">
    <property type="nucleotide sequence ID" value="NZ_JBHSSW010000066.1"/>
</dbReference>
<dbReference type="Pfam" id="PF01135">
    <property type="entry name" value="PCMT"/>
    <property type="match status" value="1"/>
</dbReference>
<gene>
    <name evidence="12" type="ORF">ACFQDM_17305</name>
</gene>
<evidence type="ECO:0000256" key="7">
    <source>
        <dbReference type="ARBA" id="ARBA00022679"/>
    </source>
</evidence>
<keyword evidence="13" id="KW-1185">Reference proteome</keyword>
<dbReference type="EMBL" id="JBHSSW010000066">
    <property type="protein sequence ID" value="MFC6199838.1"/>
    <property type="molecule type" value="Genomic_DNA"/>
</dbReference>
<dbReference type="GO" id="GO:0004719">
    <property type="term" value="F:protein-L-isoaspartate (D-aspartate) O-methyltransferase activity"/>
    <property type="evidence" value="ECO:0007669"/>
    <property type="project" value="UniProtKB-EC"/>
</dbReference>
<evidence type="ECO:0000256" key="6">
    <source>
        <dbReference type="ARBA" id="ARBA00022603"/>
    </source>
</evidence>
<dbReference type="InterPro" id="IPR000682">
    <property type="entry name" value="PCMT"/>
</dbReference>
<evidence type="ECO:0000256" key="9">
    <source>
        <dbReference type="ARBA" id="ARBA00030757"/>
    </source>
</evidence>
<keyword evidence="5" id="KW-0963">Cytoplasm</keyword>
<evidence type="ECO:0000256" key="1">
    <source>
        <dbReference type="ARBA" id="ARBA00004496"/>
    </source>
</evidence>
<dbReference type="Gene3D" id="3.40.50.150">
    <property type="entry name" value="Vaccinia Virus protein VP39"/>
    <property type="match status" value="1"/>
</dbReference>
<sequence>MASGSYEKDPYRVAKLILALRQWGVTEPALLNAVEALPREPFLAPDLAEFAYEDVALPIPCGQIASPPPLAVAMIDALKLGTSRTMNVLEIGTGSGYMTALLSRLSRRVNTLDRFRTLSTQAQKRFDDLGLANITSHCSDGFDGWPQAAPFDRIISTCALEDLPEAWSEQVKPGGIILVPIGTNEDQRVLRFTKTPSGSMASETLMPSNFLHLIAGVAKQL</sequence>
<evidence type="ECO:0000256" key="2">
    <source>
        <dbReference type="ARBA" id="ARBA00005369"/>
    </source>
</evidence>
<name>A0ABW1SEV6_9PROT</name>
<proteinExistence type="inferred from homology"/>
<keyword evidence="6 12" id="KW-0489">Methyltransferase</keyword>
<dbReference type="Proteomes" id="UP001596303">
    <property type="component" value="Unassembled WGS sequence"/>
</dbReference>
<protein>
    <recommendedName>
        <fullName evidence="4">Protein-L-isoaspartate O-methyltransferase</fullName>
        <ecNumber evidence="3">2.1.1.77</ecNumber>
    </recommendedName>
    <alternativeName>
        <fullName evidence="11">L-isoaspartyl protein carboxyl methyltransferase</fullName>
    </alternativeName>
    <alternativeName>
        <fullName evidence="9">Protein L-isoaspartyl methyltransferase</fullName>
    </alternativeName>
    <alternativeName>
        <fullName evidence="10">Protein-beta-aspartate methyltransferase</fullName>
    </alternativeName>
</protein>
<evidence type="ECO:0000256" key="8">
    <source>
        <dbReference type="ARBA" id="ARBA00022691"/>
    </source>
</evidence>
<evidence type="ECO:0000256" key="4">
    <source>
        <dbReference type="ARBA" id="ARBA00013346"/>
    </source>
</evidence>
<evidence type="ECO:0000313" key="12">
    <source>
        <dbReference type="EMBL" id="MFC6199838.1"/>
    </source>
</evidence>
<dbReference type="CDD" id="cd02440">
    <property type="entry name" value="AdoMet_MTases"/>
    <property type="match status" value="1"/>
</dbReference>
<dbReference type="PROSITE" id="PS01279">
    <property type="entry name" value="PCMT"/>
    <property type="match status" value="1"/>
</dbReference>
<keyword evidence="7 12" id="KW-0808">Transferase</keyword>
<evidence type="ECO:0000256" key="5">
    <source>
        <dbReference type="ARBA" id="ARBA00022490"/>
    </source>
</evidence>
<reference evidence="13" key="1">
    <citation type="journal article" date="2019" name="Int. J. Syst. Evol. Microbiol.">
        <title>The Global Catalogue of Microorganisms (GCM) 10K type strain sequencing project: providing services to taxonomists for standard genome sequencing and annotation.</title>
        <authorList>
            <consortium name="The Broad Institute Genomics Platform"/>
            <consortium name="The Broad Institute Genome Sequencing Center for Infectious Disease"/>
            <person name="Wu L."/>
            <person name="Ma J."/>
        </authorList>
    </citation>
    <scope>NUCLEOTIDE SEQUENCE [LARGE SCALE GENOMIC DNA]</scope>
    <source>
        <strain evidence="13">CGMCC-1.15741</strain>
    </source>
</reference>
<dbReference type="NCBIfam" id="NF001453">
    <property type="entry name" value="PRK00312.1"/>
    <property type="match status" value="1"/>
</dbReference>
<evidence type="ECO:0000313" key="13">
    <source>
        <dbReference type="Proteomes" id="UP001596303"/>
    </source>
</evidence>
<organism evidence="12 13">
    <name type="scientific">Ponticaulis profundi</name>
    <dbReference type="NCBI Taxonomy" id="2665222"/>
    <lineage>
        <taxon>Bacteria</taxon>
        <taxon>Pseudomonadati</taxon>
        <taxon>Pseudomonadota</taxon>
        <taxon>Alphaproteobacteria</taxon>
        <taxon>Hyphomonadales</taxon>
        <taxon>Hyphomonadaceae</taxon>
        <taxon>Ponticaulis</taxon>
    </lineage>
</organism>
<accession>A0ABW1SEV6</accession>
<evidence type="ECO:0000256" key="11">
    <source>
        <dbReference type="ARBA" id="ARBA00031350"/>
    </source>
</evidence>
<dbReference type="EC" id="2.1.1.77" evidence="3"/>
<dbReference type="PANTHER" id="PTHR11579">
    <property type="entry name" value="PROTEIN-L-ISOASPARTATE O-METHYLTRANSFERASE"/>
    <property type="match status" value="1"/>
</dbReference>
<evidence type="ECO:0000256" key="3">
    <source>
        <dbReference type="ARBA" id="ARBA00011890"/>
    </source>
</evidence>
<keyword evidence="8" id="KW-0949">S-adenosyl-L-methionine</keyword>
<dbReference type="SUPFAM" id="SSF53335">
    <property type="entry name" value="S-adenosyl-L-methionine-dependent methyltransferases"/>
    <property type="match status" value="1"/>
</dbReference>